<feature type="transmembrane region" description="Helical" evidence="7">
    <location>
        <begin position="79"/>
        <end position="99"/>
    </location>
</feature>
<sequence length="264" mass="28874">MPIVLCIYYSFTNFNPLFKGFKVIGFQNYADLLKDSAFGHAIVVTCIIALIVTIAANAMGLLSALLVNYKSWVYNASRTIFFTPQVLSPVVVGFIWSIMLTDDGVLNKLLGYIGLSGTSWLANPSIVVYSIAAVIVWQSMGFCTVVFLATLQSIPSDLYEAAKIDGCNRRQKFRHITYPLLAPGITINTVMLLISTFKVFDHVVVLTNGGPGTTSETISLKIINTAFNENQMGYASSMAVVLFALIGVISIVVVTGLKRREVEY</sequence>
<comment type="similarity">
    <text evidence="7">Belongs to the binding-protein-dependent transport system permease family.</text>
</comment>
<feature type="transmembrane region" description="Helical" evidence="7">
    <location>
        <begin position="234"/>
        <end position="257"/>
    </location>
</feature>
<keyword evidence="10" id="KW-1185">Reference proteome</keyword>
<dbReference type="PANTHER" id="PTHR30193">
    <property type="entry name" value="ABC TRANSPORTER PERMEASE PROTEIN"/>
    <property type="match status" value="1"/>
</dbReference>
<dbReference type="InterPro" id="IPR051393">
    <property type="entry name" value="ABC_transporter_permease"/>
</dbReference>
<dbReference type="Gene3D" id="1.10.3720.10">
    <property type="entry name" value="MetI-like"/>
    <property type="match status" value="1"/>
</dbReference>
<feature type="transmembrane region" description="Helical" evidence="7">
    <location>
        <begin position="41"/>
        <end position="67"/>
    </location>
</feature>
<dbReference type="Proteomes" id="UP000282076">
    <property type="component" value="Unassembled WGS sequence"/>
</dbReference>
<name>A0A494Y241_9BACL</name>
<evidence type="ECO:0000256" key="5">
    <source>
        <dbReference type="ARBA" id="ARBA00022989"/>
    </source>
</evidence>
<keyword evidence="6 7" id="KW-0472">Membrane</keyword>
<keyword evidence="2 7" id="KW-0813">Transport</keyword>
<reference evidence="9 10" key="1">
    <citation type="submission" date="2018-10" db="EMBL/GenBank/DDBJ databases">
        <title>Cohnella sp. M2MS4P-1, whole genome shotgun sequence.</title>
        <authorList>
            <person name="Tuo L."/>
        </authorList>
    </citation>
    <scope>NUCLEOTIDE SEQUENCE [LARGE SCALE GENOMIC DNA]</scope>
    <source>
        <strain evidence="9 10">M2MS4P-1</strain>
    </source>
</reference>
<evidence type="ECO:0000256" key="2">
    <source>
        <dbReference type="ARBA" id="ARBA00022448"/>
    </source>
</evidence>
<dbReference type="EMBL" id="RBZM01000005">
    <property type="protein sequence ID" value="RKP54517.1"/>
    <property type="molecule type" value="Genomic_DNA"/>
</dbReference>
<dbReference type="CDD" id="cd06261">
    <property type="entry name" value="TM_PBP2"/>
    <property type="match status" value="1"/>
</dbReference>
<gene>
    <name evidence="9" type="ORF">D7Z26_13885</name>
</gene>
<evidence type="ECO:0000256" key="7">
    <source>
        <dbReference type="RuleBase" id="RU363032"/>
    </source>
</evidence>
<dbReference type="PANTHER" id="PTHR30193:SF41">
    <property type="entry name" value="DIACETYLCHITOBIOSE UPTAKE SYSTEM PERMEASE PROTEIN NGCF"/>
    <property type="match status" value="1"/>
</dbReference>
<evidence type="ECO:0000256" key="1">
    <source>
        <dbReference type="ARBA" id="ARBA00004651"/>
    </source>
</evidence>
<dbReference type="Pfam" id="PF00528">
    <property type="entry name" value="BPD_transp_1"/>
    <property type="match status" value="1"/>
</dbReference>
<keyword evidence="5 7" id="KW-1133">Transmembrane helix</keyword>
<proteinExistence type="inferred from homology"/>
<evidence type="ECO:0000313" key="10">
    <source>
        <dbReference type="Proteomes" id="UP000282076"/>
    </source>
</evidence>
<organism evidence="9 10">
    <name type="scientific">Cohnella endophytica</name>
    <dbReference type="NCBI Taxonomy" id="2419778"/>
    <lineage>
        <taxon>Bacteria</taxon>
        <taxon>Bacillati</taxon>
        <taxon>Bacillota</taxon>
        <taxon>Bacilli</taxon>
        <taxon>Bacillales</taxon>
        <taxon>Paenibacillaceae</taxon>
        <taxon>Cohnella</taxon>
    </lineage>
</organism>
<feature type="domain" description="ABC transmembrane type-1" evidence="8">
    <location>
        <begin position="42"/>
        <end position="253"/>
    </location>
</feature>
<evidence type="ECO:0000256" key="6">
    <source>
        <dbReference type="ARBA" id="ARBA00023136"/>
    </source>
</evidence>
<keyword evidence="4 7" id="KW-0812">Transmembrane</keyword>
<feature type="transmembrane region" description="Helical" evidence="7">
    <location>
        <begin position="178"/>
        <end position="200"/>
    </location>
</feature>
<dbReference type="InterPro" id="IPR035906">
    <property type="entry name" value="MetI-like_sf"/>
</dbReference>
<keyword evidence="3" id="KW-1003">Cell membrane</keyword>
<evidence type="ECO:0000256" key="3">
    <source>
        <dbReference type="ARBA" id="ARBA00022475"/>
    </source>
</evidence>
<dbReference type="PROSITE" id="PS50928">
    <property type="entry name" value="ABC_TM1"/>
    <property type="match status" value="1"/>
</dbReference>
<dbReference type="OrthoDB" id="5174895at2"/>
<dbReference type="SUPFAM" id="SSF161098">
    <property type="entry name" value="MetI-like"/>
    <property type="match status" value="1"/>
</dbReference>
<feature type="transmembrane region" description="Helical" evidence="7">
    <location>
        <begin position="126"/>
        <end position="149"/>
    </location>
</feature>
<protein>
    <submittedName>
        <fullName evidence="9">Sugar ABC transporter permease</fullName>
    </submittedName>
</protein>
<comment type="caution">
    <text evidence="9">The sequence shown here is derived from an EMBL/GenBank/DDBJ whole genome shotgun (WGS) entry which is preliminary data.</text>
</comment>
<dbReference type="AlphaFoldDB" id="A0A494Y241"/>
<evidence type="ECO:0000259" key="8">
    <source>
        <dbReference type="PROSITE" id="PS50928"/>
    </source>
</evidence>
<evidence type="ECO:0000256" key="4">
    <source>
        <dbReference type="ARBA" id="ARBA00022692"/>
    </source>
</evidence>
<accession>A0A494Y241</accession>
<dbReference type="GO" id="GO:0005886">
    <property type="term" value="C:plasma membrane"/>
    <property type="evidence" value="ECO:0007669"/>
    <property type="project" value="UniProtKB-SubCell"/>
</dbReference>
<dbReference type="GO" id="GO:0055085">
    <property type="term" value="P:transmembrane transport"/>
    <property type="evidence" value="ECO:0007669"/>
    <property type="project" value="InterPro"/>
</dbReference>
<evidence type="ECO:0000313" key="9">
    <source>
        <dbReference type="EMBL" id="RKP54517.1"/>
    </source>
</evidence>
<dbReference type="InterPro" id="IPR000515">
    <property type="entry name" value="MetI-like"/>
</dbReference>
<comment type="subcellular location">
    <subcellularLocation>
        <location evidence="1 7">Cell membrane</location>
        <topology evidence="1 7">Multi-pass membrane protein</topology>
    </subcellularLocation>
</comment>